<dbReference type="GO" id="GO:0047310">
    <property type="term" value="F:glutamine-scyllo-inositol transaminase activity"/>
    <property type="evidence" value="ECO:0007669"/>
    <property type="project" value="UniProtKB-EC"/>
</dbReference>
<dbReference type="Proteomes" id="UP000485484">
    <property type="component" value="Unassembled WGS sequence"/>
</dbReference>
<dbReference type="GO" id="GO:0030170">
    <property type="term" value="F:pyridoxal phosphate binding"/>
    <property type="evidence" value="ECO:0007669"/>
    <property type="project" value="TreeGrafter"/>
</dbReference>
<evidence type="ECO:0000313" key="3">
    <source>
        <dbReference type="Proteomes" id="UP000485484"/>
    </source>
</evidence>
<dbReference type="InterPro" id="IPR015421">
    <property type="entry name" value="PyrdxlP-dep_Trfase_major"/>
</dbReference>
<protein>
    <submittedName>
        <fullName evidence="2">L-glutamine:scyllo-inosose aminotransferase</fullName>
        <ecNumber evidence="2">2.6.1.50</ecNumber>
    </submittedName>
</protein>
<proteinExistence type="inferred from homology"/>
<dbReference type="AlphaFoldDB" id="A0A1V5MBP6"/>
<dbReference type="InterPro" id="IPR015424">
    <property type="entry name" value="PyrdxlP-dep_Trfase"/>
</dbReference>
<dbReference type="PANTHER" id="PTHR30244">
    <property type="entry name" value="TRANSAMINASE"/>
    <property type="match status" value="1"/>
</dbReference>
<comment type="caution">
    <text evidence="2">The sequence shown here is derived from an EMBL/GenBank/DDBJ whole genome shotgun (WGS) entry which is preliminary data.</text>
</comment>
<sequence length="440" mass="48285">MAKLAINGGPRAVPEGMLQPWPYITEADKQAVLKAMDDAMATLKFTTNHPAVRGLEDGVARYVGSRFCLSANSGTAALHMAVAAAGLGPGDEVITSAYTFLASASCVLHHNAVPVFADIQPDTYNIDPASIEAHLTDRTRALLPVHIHGMAADMDEIMAIARRRGLAVIEDAAQAFGVDYRGRKAGTIGDLGAYSMESSKLLTSASEGGLLVTDSQEYCDRARLVRLFGEGEVGGDKPRDYNALTMGWNYRISFFSAAMGLSLLNRFDQVRSAWQANCGRLSARLAGIPGVEPPFVPADRSHGFFIYPIKFRPERLGMEVPVRPFIRAARRALQAEGVPVRFWQTKPVPGQALFQALEGYGKGCPWKCHHRRPGLRYDPAEYPVTNEVISRSLYLLKMSGFNPPNTPELMDRYADAFQKVLVENRDELAVLVKEEERTEK</sequence>
<dbReference type="Gene3D" id="3.90.1150.10">
    <property type="entry name" value="Aspartate Aminotransferase, domain 1"/>
    <property type="match status" value="1"/>
</dbReference>
<gene>
    <name evidence="2" type="primary">stsC_1</name>
    <name evidence="2" type="ORF">BWY73_01360</name>
</gene>
<dbReference type="PANTHER" id="PTHR30244:SF34">
    <property type="entry name" value="DTDP-4-AMINO-4,6-DIDEOXYGALACTOSE TRANSAMINASE"/>
    <property type="match status" value="1"/>
</dbReference>
<name>A0A1V5MBP6_UNCT6</name>
<keyword evidence="1" id="KW-0663">Pyridoxal phosphate</keyword>
<evidence type="ECO:0000256" key="1">
    <source>
        <dbReference type="RuleBase" id="RU004508"/>
    </source>
</evidence>
<dbReference type="Pfam" id="PF01041">
    <property type="entry name" value="DegT_DnrJ_EryC1"/>
    <property type="match status" value="1"/>
</dbReference>
<dbReference type="InterPro" id="IPR000653">
    <property type="entry name" value="DegT/StrS_aminotransferase"/>
</dbReference>
<dbReference type="InterPro" id="IPR015422">
    <property type="entry name" value="PyrdxlP-dep_Trfase_small"/>
</dbReference>
<evidence type="ECO:0000313" key="2">
    <source>
        <dbReference type="EMBL" id="OPZ90231.1"/>
    </source>
</evidence>
<comment type="similarity">
    <text evidence="1">Belongs to the DegT/DnrJ/EryC1 family.</text>
</comment>
<accession>A0A1V5MBP6</accession>
<dbReference type="GO" id="GO:0000271">
    <property type="term" value="P:polysaccharide biosynthetic process"/>
    <property type="evidence" value="ECO:0007669"/>
    <property type="project" value="TreeGrafter"/>
</dbReference>
<dbReference type="SUPFAM" id="SSF53383">
    <property type="entry name" value="PLP-dependent transferases"/>
    <property type="match status" value="1"/>
</dbReference>
<keyword evidence="2" id="KW-0032">Aminotransferase</keyword>
<dbReference type="CDD" id="cd00616">
    <property type="entry name" value="AHBA_syn"/>
    <property type="match status" value="1"/>
</dbReference>
<dbReference type="EMBL" id="MWAK01000281">
    <property type="protein sequence ID" value="OPZ90231.1"/>
    <property type="molecule type" value="Genomic_DNA"/>
</dbReference>
<dbReference type="EC" id="2.6.1.50" evidence="2"/>
<dbReference type="Gene3D" id="3.40.640.10">
    <property type="entry name" value="Type I PLP-dependent aspartate aminotransferase-like (Major domain)"/>
    <property type="match status" value="1"/>
</dbReference>
<organism evidence="2 3">
    <name type="scientific">candidate division TA06 bacterium ADurb.Bin417</name>
    <dbReference type="NCBI Taxonomy" id="1852828"/>
    <lineage>
        <taxon>Bacteria</taxon>
        <taxon>Bacteria division TA06</taxon>
    </lineage>
</organism>
<reference evidence="2 3" key="1">
    <citation type="submission" date="2017-02" db="EMBL/GenBank/DDBJ databases">
        <title>Delving into the versatile metabolic prowess of the omnipresent phylum Bacteroidetes.</title>
        <authorList>
            <person name="Nobu M.K."/>
            <person name="Mei R."/>
            <person name="Narihiro T."/>
            <person name="Kuroda K."/>
            <person name="Liu W.-T."/>
        </authorList>
    </citation>
    <scope>NUCLEOTIDE SEQUENCE [LARGE SCALE GENOMIC DNA]</scope>
    <source>
        <strain evidence="2">ADurb.Bin417</strain>
    </source>
</reference>
<keyword evidence="2" id="KW-0808">Transferase</keyword>